<evidence type="ECO:0000313" key="2">
    <source>
        <dbReference type="Proteomes" id="UP000774750"/>
    </source>
</evidence>
<organism evidence="1 2">
    <name type="scientific">Merdimmobilis hominis</name>
    <dbReference type="NCBI Taxonomy" id="2897707"/>
    <lineage>
        <taxon>Bacteria</taxon>
        <taxon>Bacillati</taxon>
        <taxon>Bacillota</taxon>
        <taxon>Clostridia</taxon>
        <taxon>Eubacteriales</taxon>
        <taxon>Oscillospiraceae</taxon>
        <taxon>Merdimmobilis</taxon>
    </lineage>
</organism>
<dbReference type="RefSeq" id="WP_204447092.1">
    <property type="nucleotide sequence ID" value="NZ_JACJKY010000014.1"/>
</dbReference>
<dbReference type="Proteomes" id="UP000774750">
    <property type="component" value="Unassembled WGS sequence"/>
</dbReference>
<protein>
    <submittedName>
        <fullName evidence="1">Uncharacterized protein</fullName>
    </submittedName>
</protein>
<evidence type="ECO:0000313" key="1">
    <source>
        <dbReference type="EMBL" id="MBM6921298.1"/>
    </source>
</evidence>
<proteinExistence type="predicted"/>
<sequence length="191" mass="20320">MKKTGIRIAIWLAAAGLVIGAAFLFRGCQKNGIKQQTSEVFHEPFQADATIRGESLSLNAKVGSSGTGEVTLTVCEPSPFAGMEFLLKDETVTVTYGNMSFPLDLSGVPQSAVMKPLLSMLSGGVSIGDAEVTRKDGVTTLKGTCDAGDYTISFDEKEQKVLCVDFPQIGFRCDFSSFVKETAAEPSEASE</sequence>
<reference evidence="1" key="1">
    <citation type="submission" date="2020-08" db="EMBL/GenBank/DDBJ databases">
        <authorList>
            <person name="Cejkova D."/>
            <person name="Kubasova T."/>
            <person name="Jahodarova E."/>
            <person name="Rychlik I."/>
        </authorList>
    </citation>
    <scope>NUCLEOTIDE SEQUENCE</scope>
    <source>
        <strain evidence="1">An559</strain>
    </source>
</reference>
<reference evidence="1" key="2">
    <citation type="journal article" date="2021" name="Sci. Rep.">
        <title>The distribution of antibiotic resistance genes in chicken gut microbiota commensals.</title>
        <authorList>
            <person name="Juricova H."/>
            <person name="Matiasovicova J."/>
            <person name="Kubasova T."/>
            <person name="Cejkova D."/>
            <person name="Rychlik I."/>
        </authorList>
    </citation>
    <scope>NUCLEOTIDE SEQUENCE</scope>
    <source>
        <strain evidence="1">An559</strain>
    </source>
</reference>
<dbReference type="AlphaFoldDB" id="A0A939BF80"/>
<name>A0A939BF80_9FIRM</name>
<accession>A0A939BF80</accession>
<gene>
    <name evidence="1" type="ORF">H6A12_09035</name>
</gene>
<comment type="caution">
    <text evidence="1">The sequence shown here is derived from an EMBL/GenBank/DDBJ whole genome shotgun (WGS) entry which is preliminary data.</text>
</comment>
<dbReference type="EMBL" id="JACJKY010000014">
    <property type="protein sequence ID" value="MBM6921298.1"/>
    <property type="molecule type" value="Genomic_DNA"/>
</dbReference>
<keyword evidence="2" id="KW-1185">Reference proteome</keyword>